<evidence type="ECO:0000256" key="1">
    <source>
        <dbReference type="SAM" id="MobiDB-lite"/>
    </source>
</evidence>
<protein>
    <submittedName>
        <fullName evidence="2">Uncharacterized protein</fullName>
    </submittedName>
</protein>
<feature type="compositionally biased region" description="Basic and acidic residues" evidence="1">
    <location>
        <begin position="230"/>
        <end position="239"/>
    </location>
</feature>
<dbReference type="Proteomes" id="UP000053647">
    <property type="component" value="Unassembled WGS sequence"/>
</dbReference>
<feature type="region of interest" description="Disordered" evidence="1">
    <location>
        <begin position="97"/>
        <end position="240"/>
    </location>
</feature>
<evidence type="ECO:0000313" key="3">
    <source>
        <dbReference type="Proteomes" id="UP000053647"/>
    </source>
</evidence>
<dbReference type="AlphaFoldDB" id="A0A0C9TW40"/>
<feature type="compositionally biased region" description="Polar residues" evidence="1">
    <location>
        <begin position="157"/>
        <end position="178"/>
    </location>
</feature>
<accession>A0A0C9TW40</accession>
<keyword evidence="3" id="KW-1185">Reference proteome</keyword>
<feature type="compositionally biased region" description="Polar residues" evidence="1">
    <location>
        <begin position="120"/>
        <end position="150"/>
    </location>
</feature>
<organism evidence="2 3">
    <name type="scientific">Paxillus involutus ATCC 200175</name>
    <dbReference type="NCBI Taxonomy" id="664439"/>
    <lineage>
        <taxon>Eukaryota</taxon>
        <taxon>Fungi</taxon>
        <taxon>Dikarya</taxon>
        <taxon>Basidiomycota</taxon>
        <taxon>Agaricomycotina</taxon>
        <taxon>Agaricomycetes</taxon>
        <taxon>Agaricomycetidae</taxon>
        <taxon>Boletales</taxon>
        <taxon>Paxilineae</taxon>
        <taxon>Paxillaceae</taxon>
        <taxon>Paxillus</taxon>
    </lineage>
</organism>
<gene>
    <name evidence="2" type="ORF">PAXINDRAFT_12590</name>
</gene>
<sequence length="324" mass="35816">MTQRLVYVAHALVGVHHPVFNHLEALSNDRQKPYLQQLSGMVDFAPGVLSSLRKALAFLRSVLRQLAARGVLQRVWSFILRSLQFCTGLPYRPVVSAEKDQRRDGGCGMTPRLTPVNGGNVPTENPSSQLLTSIHTSLDPSSAADTSQGASPLATEPSPQNSLQPNSLQDPSGPQEQAPSRADNSRESFPLTPMSVCQNSPPSMHLVEAPDSTQQRVSQPRRGEPVPLPSHRESLDHASIRPSSPNLLALAKPVVPGQLQRYNRKFEIQPTHYTDTIEAYKFDFNDPQPYQWRPIIHPEGALCFQFDGDTEDRRVHARSVTGSE</sequence>
<reference evidence="2 3" key="1">
    <citation type="submission" date="2014-06" db="EMBL/GenBank/DDBJ databases">
        <authorList>
            <consortium name="DOE Joint Genome Institute"/>
            <person name="Kuo A."/>
            <person name="Kohler A."/>
            <person name="Nagy L.G."/>
            <person name="Floudas D."/>
            <person name="Copeland A."/>
            <person name="Barry K.W."/>
            <person name="Cichocki N."/>
            <person name="Veneault-Fourrey C."/>
            <person name="LaButti K."/>
            <person name="Lindquist E.A."/>
            <person name="Lipzen A."/>
            <person name="Lundell T."/>
            <person name="Morin E."/>
            <person name="Murat C."/>
            <person name="Sun H."/>
            <person name="Tunlid A."/>
            <person name="Henrissat B."/>
            <person name="Grigoriev I.V."/>
            <person name="Hibbett D.S."/>
            <person name="Martin F."/>
            <person name="Nordberg H.P."/>
            <person name="Cantor M.N."/>
            <person name="Hua S.X."/>
        </authorList>
    </citation>
    <scope>NUCLEOTIDE SEQUENCE [LARGE SCALE GENOMIC DNA]</scope>
    <source>
        <strain evidence="2 3">ATCC 200175</strain>
    </source>
</reference>
<dbReference type="OrthoDB" id="2634527at2759"/>
<dbReference type="EMBL" id="KN819342">
    <property type="protein sequence ID" value="KIJ14493.1"/>
    <property type="molecule type" value="Genomic_DNA"/>
</dbReference>
<dbReference type="HOGENOM" id="CLU_074403_0_0_1"/>
<name>A0A0C9TW40_PAXIN</name>
<proteinExistence type="predicted"/>
<evidence type="ECO:0000313" key="2">
    <source>
        <dbReference type="EMBL" id="KIJ14493.1"/>
    </source>
</evidence>
<reference evidence="3" key="2">
    <citation type="submission" date="2015-01" db="EMBL/GenBank/DDBJ databases">
        <title>Evolutionary Origins and Diversification of the Mycorrhizal Mutualists.</title>
        <authorList>
            <consortium name="DOE Joint Genome Institute"/>
            <consortium name="Mycorrhizal Genomics Consortium"/>
            <person name="Kohler A."/>
            <person name="Kuo A."/>
            <person name="Nagy L.G."/>
            <person name="Floudas D."/>
            <person name="Copeland A."/>
            <person name="Barry K.W."/>
            <person name="Cichocki N."/>
            <person name="Veneault-Fourrey C."/>
            <person name="LaButti K."/>
            <person name="Lindquist E.A."/>
            <person name="Lipzen A."/>
            <person name="Lundell T."/>
            <person name="Morin E."/>
            <person name="Murat C."/>
            <person name="Riley R."/>
            <person name="Ohm R."/>
            <person name="Sun H."/>
            <person name="Tunlid A."/>
            <person name="Henrissat B."/>
            <person name="Grigoriev I.V."/>
            <person name="Hibbett D.S."/>
            <person name="Martin F."/>
        </authorList>
    </citation>
    <scope>NUCLEOTIDE SEQUENCE [LARGE SCALE GENOMIC DNA]</scope>
    <source>
        <strain evidence="3">ATCC 200175</strain>
    </source>
</reference>